<dbReference type="AlphaFoldDB" id="A0AAW2IRC2"/>
<reference evidence="1" key="1">
    <citation type="submission" date="2020-06" db="EMBL/GenBank/DDBJ databases">
        <authorList>
            <person name="Li T."/>
            <person name="Hu X."/>
            <person name="Zhang T."/>
            <person name="Song X."/>
            <person name="Zhang H."/>
            <person name="Dai N."/>
            <person name="Sheng W."/>
            <person name="Hou X."/>
            <person name="Wei L."/>
        </authorList>
    </citation>
    <scope>NUCLEOTIDE SEQUENCE</scope>
    <source>
        <strain evidence="1">G02</strain>
        <tissue evidence="1">Leaf</tissue>
    </source>
</reference>
<proteinExistence type="predicted"/>
<accession>A0AAW2IRC2</accession>
<comment type="caution">
    <text evidence="1">The sequence shown here is derived from an EMBL/GenBank/DDBJ whole genome shotgun (WGS) entry which is preliminary data.</text>
</comment>
<reference evidence="1" key="2">
    <citation type="journal article" date="2024" name="Plant">
        <title>Genomic evolution and insights into agronomic trait innovations of Sesamum species.</title>
        <authorList>
            <person name="Miao H."/>
            <person name="Wang L."/>
            <person name="Qu L."/>
            <person name="Liu H."/>
            <person name="Sun Y."/>
            <person name="Le M."/>
            <person name="Wang Q."/>
            <person name="Wei S."/>
            <person name="Zheng Y."/>
            <person name="Lin W."/>
            <person name="Duan Y."/>
            <person name="Cao H."/>
            <person name="Xiong S."/>
            <person name="Wang X."/>
            <person name="Wei L."/>
            <person name="Li C."/>
            <person name="Ma Q."/>
            <person name="Ju M."/>
            <person name="Zhao R."/>
            <person name="Li G."/>
            <person name="Mu C."/>
            <person name="Tian Q."/>
            <person name="Mei H."/>
            <person name="Zhang T."/>
            <person name="Gao T."/>
            <person name="Zhang H."/>
        </authorList>
    </citation>
    <scope>NUCLEOTIDE SEQUENCE</scope>
    <source>
        <strain evidence="1">G02</strain>
    </source>
</reference>
<protein>
    <submittedName>
        <fullName evidence="1">Uncharacterized protein</fullName>
    </submittedName>
</protein>
<name>A0AAW2IRC2_SESRA</name>
<organism evidence="1">
    <name type="scientific">Sesamum radiatum</name>
    <name type="common">Black benniseed</name>
    <dbReference type="NCBI Taxonomy" id="300843"/>
    <lineage>
        <taxon>Eukaryota</taxon>
        <taxon>Viridiplantae</taxon>
        <taxon>Streptophyta</taxon>
        <taxon>Embryophyta</taxon>
        <taxon>Tracheophyta</taxon>
        <taxon>Spermatophyta</taxon>
        <taxon>Magnoliopsida</taxon>
        <taxon>eudicotyledons</taxon>
        <taxon>Gunneridae</taxon>
        <taxon>Pentapetalae</taxon>
        <taxon>asterids</taxon>
        <taxon>lamiids</taxon>
        <taxon>Lamiales</taxon>
        <taxon>Pedaliaceae</taxon>
        <taxon>Sesamum</taxon>
    </lineage>
</organism>
<gene>
    <name evidence="1" type="ORF">Sradi_7191300</name>
</gene>
<sequence>MSDGVATHGGADADTRSRREAVNICWIAHNKARDNSFVDVSEDVLRRGRSAVRPATREGAGA</sequence>
<dbReference type="EMBL" id="JACGWJ010001116">
    <property type="protein sequence ID" value="KAL0284656.1"/>
    <property type="molecule type" value="Genomic_DNA"/>
</dbReference>
<evidence type="ECO:0000313" key="1">
    <source>
        <dbReference type="EMBL" id="KAL0284656.1"/>
    </source>
</evidence>